<dbReference type="AlphaFoldDB" id="A0A914AYT8"/>
<dbReference type="InterPro" id="IPR038914">
    <property type="entry name" value="DCAF15"/>
</dbReference>
<dbReference type="GO" id="GO:0080008">
    <property type="term" value="C:Cul4-RING E3 ubiquitin ligase complex"/>
    <property type="evidence" value="ECO:0007669"/>
    <property type="project" value="TreeGrafter"/>
</dbReference>
<feature type="region of interest" description="Disordered" evidence="1">
    <location>
        <begin position="285"/>
        <end position="322"/>
    </location>
</feature>
<name>A0A914AYT8_PATMI</name>
<evidence type="ECO:0000256" key="1">
    <source>
        <dbReference type="SAM" id="MobiDB-lite"/>
    </source>
</evidence>
<dbReference type="OrthoDB" id="6354267at2759"/>
<dbReference type="GeneID" id="119737867"/>
<dbReference type="EnsemblMetazoa" id="XM_038212498.1">
    <property type="protein sequence ID" value="XP_038068426.1"/>
    <property type="gene ID" value="LOC119737867"/>
</dbReference>
<feature type="compositionally biased region" description="Polar residues" evidence="1">
    <location>
        <begin position="471"/>
        <end position="484"/>
    </location>
</feature>
<feature type="domain" description="DDB1- and CUL4-associated factor 15 WD40 repeat-containing" evidence="2">
    <location>
        <begin position="48"/>
        <end position="274"/>
    </location>
</feature>
<keyword evidence="4" id="KW-1185">Reference proteome</keyword>
<reference evidence="3" key="1">
    <citation type="submission" date="2022-11" db="UniProtKB">
        <authorList>
            <consortium name="EnsemblMetazoa"/>
        </authorList>
    </citation>
    <scope>IDENTIFICATION</scope>
</reference>
<dbReference type="InterPro" id="IPR032734">
    <property type="entry name" value="DCAF15_WD40"/>
</dbReference>
<feature type="compositionally biased region" description="Polar residues" evidence="1">
    <location>
        <begin position="516"/>
        <end position="540"/>
    </location>
</feature>
<organism evidence="3 4">
    <name type="scientific">Patiria miniata</name>
    <name type="common">Bat star</name>
    <name type="synonym">Asterina miniata</name>
    <dbReference type="NCBI Taxonomy" id="46514"/>
    <lineage>
        <taxon>Eukaryota</taxon>
        <taxon>Metazoa</taxon>
        <taxon>Echinodermata</taxon>
        <taxon>Eleutherozoa</taxon>
        <taxon>Asterozoa</taxon>
        <taxon>Asteroidea</taxon>
        <taxon>Valvatacea</taxon>
        <taxon>Valvatida</taxon>
        <taxon>Asterinidae</taxon>
        <taxon>Patiria</taxon>
    </lineage>
</organism>
<proteinExistence type="predicted"/>
<dbReference type="CTD" id="90379"/>
<dbReference type="CDD" id="cd20917">
    <property type="entry name" value="DCAF15-NTD"/>
    <property type="match status" value="1"/>
</dbReference>
<feature type="compositionally biased region" description="Low complexity" evidence="1">
    <location>
        <begin position="412"/>
        <end position="423"/>
    </location>
</feature>
<feature type="compositionally biased region" description="Polar residues" evidence="1">
    <location>
        <begin position="292"/>
        <end position="303"/>
    </location>
</feature>
<protein>
    <recommendedName>
        <fullName evidence="2">DDB1- and CUL4-associated factor 15 WD40 repeat-containing domain-containing protein</fullName>
    </recommendedName>
</protein>
<dbReference type="OMA" id="QILYTKG"/>
<dbReference type="CDD" id="cd20913">
    <property type="entry name" value="DCAF15-CTD"/>
    <property type="match status" value="1"/>
</dbReference>
<feature type="compositionally biased region" description="Basic and acidic residues" evidence="1">
    <location>
        <begin position="366"/>
        <end position="377"/>
    </location>
</feature>
<evidence type="ECO:0000313" key="4">
    <source>
        <dbReference type="Proteomes" id="UP000887568"/>
    </source>
</evidence>
<feature type="region of interest" description="Disordered" evidence="1">
    <location>
        <begin position="364"/>
        <end position="548"/>
    </location>
</feature>
<accession>A0A914AYT8</accession>
<dbReference type="GO" id="GO:0016567">
    <property type="term" value="P:protein ubiquitination"/>
    <property type="evidence" value="ECO:0007669"/>
    <property type="project" value="InterPro"/>
</dbReference>
<dbReference type="PANTHER" id="PTHR28541:SF1">
    <property type="entry name" value="DDB1- AND CUL4-ASSOCIATED FACTOR 15"/>
    <property type="match status" value="1"/>
</dbReference>
<dbReference type="PANTHER" id="PTHR28541">
    <property type="entry name" value="DDB1- AND CUL4-ASSOCIATED FACTOR 15"/>
    <property type="match status" value="1"/>
</dbReference>
<sequence length="848" mass="93820">MAGSTSCFPCLLPTKKAVSPSFNIVHRLHMRQLRGSLRPTARTYPVCRSLFGKIPGRLGIPLKNIVDASSLLDEGHVFLGFSKDGQFVLSYTLNVDVEDHTSFPVYIYQLFWWRYRDNQPMYKVSEVRLFNEEEIQQDLYIAVCSWPTDGSKILVYGCCMSSKPRSEEKLMCYVTITAVPSLAPCPKCLHLKYSTDTDYTSHADPGVPPDLADELSATSGAAAPPCCLQHSFAVHTQYELSPPFPSFSPKHSLAKDGLVVLNTGDSIIALAVNVGDQDLPSGSLYSPLLTPSRGSSTHRSSLHGTGPLHVGTSVEPDDDFEDLEDSAAYPHQIERHSRALAAMDLDSYQLCDEWDYPESSPAMFLHDSDFDGENTRDTDDDEDEPTLRDHTLSPMCNTGHWSDADSSCLTTSPGHQQPSQQPPLAKSSPPWSASEDVGVSSSDPTFSAALPEIQVSAHSPSTAGGRITGATVPTETHSPGNASENAAFGSESSDERNSRRHSKSKNHFRGAGPRNQVDNSPVAASQEQTHTGGNIAQKTNPAGGDKSAQTNNCLAGPYMSWSSPLRCGGYTVSDRGSTCGEDGQLGSEIEQHCPYHHRATEGSTQGSQRTMQECTCKLQGFTYSVRRYVERTLYHDYLQPLEPDTFDYHSTVPLVVCGTQKSPMVMTSRCLINEGYHVEVKQLTMDAEHYLCVTIRTYAPWAKRYISFTDYDMQILDVCGDSYSVVVMVIALIRAWPEPTVPRDVFEFDDDPTNETPKLYETSFKFSWNLKTGQYQTIEVGELKEFNQATLCKTWNPGRVLCQRLQREWAVPQGHARSVHVLTNEAVFKNKSLRKLLDPVHYVAIVLT</sequence>
<dbReference type="Pfam" id="PF14939">
    <property type="entry name" value="DCAF15_WD40"/>
    <property type="match status" value="1"/>
</dbReference>
<dbReference type="RefSeq" id="XP_038068426.1">
    <property type="nucleotide sequence ID" value="XM_038212498.1"/>
</dbReference>
<evidence type="ECO:0000313" key="3">
    <source>
        <dbReference type="EnsemblMetazoa" id="XP_038068426.1"/>
    </source>
</evidence>
<feature type="compositionally biased region" description="Polar residues" evidence="1">
    <location>
        <begin position="394"/>
        <end position="411"/>
    </location>
</feature>
<evidence type="ECO:0000259" key="2">
    <source>
        <dbReference type="Pfam" id="PF14939"/>
    </source>
</evidence>
<dbReference type="InterPro" id="IPR047319">
    <property type="entry name" value="DCAF15_C"/>
</dbReference>
<dbReference type="Proteomes" id="UP000887568">
    <property type="component" value="Unplaced"/>
</dbReference>
<feature type="compositionally biased region" description="Basic residues" evidence="1">
    <location>
        <begin position="498"/>
        <end position="508"/>
    </location>
</feature>